<reference evidence="2 3" key="1">
    <citation type="journal article" date="2024" name="BMC Genomics">
        <title>De novo assembly and annotation of Popillia japonica's genome with initial clues to its potential as an invasive pest.</title>
        <authorList>
            <person name="Cucini C."/>
            <person name="Boschi S."/>
            <person name="Funari R."/>
            <person name="Cardaioli E."/>
            <person name="Iannotti N."/>
            <person name="Marturano G."/>
            <person name="Paoli F."/>
            <person name="Bruttini M."/>
            <person name="Carapelli A."/>
            <person name="Frati F."/>
            <person name="Nardi F."/>
        </authorList>
    </citation>
    <scope>NUCLEOTIDE SEQUENCE [LARGE SCALE GENOMIC DNA]</scope>
    <source>
        <strain evidence="2">DMR45628</strain>
    </source>
</reference>
<sequence>MMVRVQRKMLLRVASAVRTVSASAVQEGIAMIPIELMVEERKRLYQRRDDGTSEAKKEERETTLQL</sequence>
<keyword evidence="3" id="KW-1185">Reference proteome</keyword>
<protein>
    <submittedName>
        <fullName evidence="2">Uncharacterized protein</fullName>
    </submittedName>
</protein>
<evidence type="ECO:0000313" key="2">
    <source>
        <dbReference type="EMBL" id="KAK9739353.1"/>
    </source>
</evidence>
<dbReference type="Proteomes" id="UP001458880">
    <property type="component" value="Unassembled WGS sequence"/>
</dbReference>
<comment type="caution">
    <text evidence="2">The sequence shown here is derived from an EMBL/GenBank/DDBJ whole genome shotgun (WGS) entry which is preliminary data.</text>
</comment>
<dbReference type="EMBL" id="JASPKY010000076">
    <property type="protein sequence ID" value="KAK9739353.1"/>
    <property type="molecule type" value="Genomic_DNA"/>
</dbReference>
<proteinExistence type="predicted"/>
<organism evidence="2 3">
    <name type="scientific">Popillia japonica</name>
    <name type="common">Japanese beetle</name>
    <dbReference type="NCBI Taxonomy" id="7064"/>
    <lineage>
        <taxon>Eukaryota</taxon>
        <taxon>Metazoa</taxon>
        <taxon>Ecdysozoa</taxon>
        <taxon>Arthropoda</taxon>
        <taxon>Hexapoda</taxon>
        <taxon>Insecta</taxon>
        <taxon>Pterygota</taxon>
        <taxon>Neoptera</taxon>
        <taxon>Endopterygota</taxon>
        <taxon>Coleoptera</taxon>
        <taxon>Polyphaga</taxon>
        <taxon>Scarabaeiformia</taxon>
        <taxon>Scarabaeidae</taxon>
        <taxon>Rutelinae</taxon>
        <taxon>Popillia</taxon>
    </lineage>
</organism>
<evidence type="ECO:0000256" key="1">
    <source>
        <dbReference type="SAM" id="MobiDB-lite"/>
    </source>
</evidence>
<name>A0AAW1M055_POPJA</name>
<dbReference type="AlphaFoldDB" id="A0AAW1M055"/>
<feature type="region of interest" description="Disordered" evidence="1">
    <location>
        <begin position="46"/>
        <end position="66"/>
    </location>
</feature>
<accession>A0AAW1M055</accession>
<gene>
    <name evidence="2" type="ORF">QE152_g9154</name>
</gene>
<evidence type="ECO:0000313" key="3">
    <source>
        <dbReference type="Proteomes" id="UP001458880"/>
    </source>
</evidence>